<accession>A0A5J5E215</accession>
<evidence type="ECO:0000256" key="2">
    <source>
        <dbReference type="ARBA" id="ARBA00022777"/>
    </source>
</evidence>
<dbReference type="RefSeq" id="WP_150354209.1">
    <property type="nucleotide sequence ID" value="NZ_RZNZ01000014.1"/>
</dbReference>
<sequence length="428" mass="45431">MNLEHIERHLERRIPALKHLERPYAVLIIAAAVALTLIDGLANHGMSDLVPITTCLYALLVIETYWWSSFSALALVAIAMTAVLVPRIVLPMPVWSLWFVYSMLAYSRRHVMLAVTLALGFAGTVAGVALGRYPLWNMASIVSLDGSFCLAALAGYALVERRRVEEARRLAEENARMRRDVELGSRIHDSVTQGLTAIALTADRLRTAESVASVVPGGADRPGGPDGDLDDGLAMIASTARRTLGQVRSVIDVLNGRDEAFAAAPASDRLPALRAMVREGDDRLRRMGFEGRTTIEADGGAAEFVDSAGSAGSAAINPVAWRELVDLLGQLATNIAVHADPQAGAYAIDVRLETGANGPRATVTQSNGVAAAHEGLQGGDRVPHSGRGLALHRARIEALGGSLHTSLEDGVWVLSAVIPLASSLEGEA</sequence>
<name>A0A5J5E215_9BIFI</name>
<evidence type="ECO:0000313" key="8">
    <source>
        <dbReference type="Proteomes" id="UP000374630"/>
    </source>
</evidence>
<keyword evidence="4" id="KW-0472">Membrane</keyword>
<dbReference type="GO" id="GO:0016301">
    <property type="term" value="F:kinase activity"/>
    <property type="evidence" value="ECO:0007669"/>
    <property type="project" value="UniProtKB-KW"/>
</dbReference>
<dbReference type="Proteomes" id="UP000345527">
    <property type="component" value="Unassembled WGS sequence"/>
</dbReference>
<keyword evidence="4" id="KW-1133">Transmembrane helix</keyword>
<feature type="transmembrane region" description="Helical" evidence="4">
    <location>
        <begin position="136"/>
        <end position="159"/>
    </location>
</feature>
<keyword evidence="1" id="KW-0808">Transferase</keyword>
<dbReference type="Proteomes" id="UP000374630">
    <property type="component" value="Unassembled WGS sequence"/>
</dbReference>
<keyword evidence="3" id="KW-0902">Two-component regulatory system</keyword>
<evidence type="ECO:0000256" key="1">
    <source>
        <dbReference type="ARBA" id="ARBA00022679"/>
    </source>
</evidence>
<reference evidence="7 8" key="1">
    <citation type="journal article" date="2019" name="Syst. Appl. Microbiol.">
        <title>Characterization of Bifidobacterium species in feaces of the Egyptian fruit bat: Description of B. vespertilionis sp. nov. and B. rousetti sp. nov.</title>
        <authorList>
            <person name="Modesto M."/>
            <person name="Satti M."/>
            <person name="Watanabe K."/>
            <person name="Puglisi E."/>
            <person name="Morelli L."/>
            <person name="Huang C.-H."/>
            <person name="Liou J.-S."/>
            <person name="Miyashita M."/>
            <person name="Tamura T."/>
            <person name="Saito S."/>
            <person name="Mori K."/>
            <person name="Huang L."/>
            <person name="Sciavilla P."/>
            <person name="Sandri C."/>
            <person name="Spiezio C."/>
            <person name="Vitali F."/>
            <person name="Cavalieri D."/>
            <person name="Perpetuini G."/>
            <person name="Tofalo R."/>
            <person name="Bonetti A."/>
            <person name="Arita M."/>
            <person name="Mattarelli P."/>
        </authorList>
    </citation>
    <scope>NUCLEOTIDE SEQUENCE [LARGE SCALE GENOMIC DNA]</scope>
    <source>
        <strain evidence="5 8">RST16</strain>
        <strain evidence="6 7">RST8</strain>
    </source>
</reference>
<dbReference type="GO" id="GO:0000160">
    <property type="term" value="P:phosphorelay signal transduction system"/>
    <property type="evidence" value="ECO:0007669"/>
    <property type="project" value="UniProtKB-KW"/>
</dbReference>
<dbReference type="Gene3D" id="1.20.5.1930">
    <property type="match status" value="1"/>
</dbReference>
<evidence type="ECO:0000256" key="3">
    <source>
        <dbReference type="ARBA" id="ARBA00023012"/>
    </source>
</evidence>
<dbReference type="OrthoDB" id="3233735at2"/>
<dbReference type="AlphaFoldDB" id="A0A5J5E215"/>
<evidence type="ECO:0008006" key="9">
    <source>
        <dbReference type="Google" id="ProtNLM"/>
    </source>
</evidence>
<evidence type="ECO:0000256" key="4">
    <source>
        <dbReference type="SAM" id="Phobius"/>
    </source>
</evidence>
<organism evidence="6 7">
    <name type="scientific">Bifidobacterium vespertilionis</name>
    <dbReference type="NCBI Taxonomy" id="2562524"/>
    <lineage>
        <taxon>Bacteria</taxon>
        <taxon>Bacillati</taxon>
        <taxon>Actinomycetota</taxon>
        <taxon>Actinomycetes</taxon>
        <taxon>Bifidobacteriales</taxon>
        <taxon>Bifidobacteriaceae</taxon>
        <taxon>Bifidobacterium</taxon>
    </lineage>
</organism>
<dbReference type="EMBL" id="RZNZ01000014">
    <property type="protein sequence ID" value="KAA8818628.1"/>
    <property type="molecule type" value="Genomic_DNA"/>
</dbReference>
<gene>
    <name evidence="6" type="ORF">EM848_06950</name>
    <name evidence="5" type="ORF">EMO90_09665</name>
</gene>
<feature type="transmembrane region" description="Helical" evidence="4">
    <location>
        <begin position="24"/>
        <end position="42"/>
    </location>
</feature>
<proteinExistence type="predicted"/>
<evidence type="ECO:0000313" key="7">
    <source>
        <dbReference type="Proteomes" id="UP000345527"/>
    </source>
</evidence>
<dbReference type="InterPro" id="IPR050482">
    <property type="entry name" value="Sensor_HK_TwoCompSys"/>
</dbReference>
<evidence type="ECO:0000313" key="5">
    <source>
        <dbReference type="EMBL" id="KAA8818628.1"/>
    </source>
</evidence>
<dbReference type="InterPro" id="IPR036890">
    <property type="entry name" value="HATPase_C_sf"/>
</dbReference>
<keyword evidence="8" id="KW-1185">Reference proteome</keyword>
<evidence type="ECO:0000313" key="6">
    <source>
        <dbReference type="EMBL" id="KAA8823083.1"/>
    </source>
</evidence>
<dbReference type="Gene3D" id="3.30.565.10">
    <property type="entry name" value="Histidine kinase-like ATPase, C-terminal domain"/>
    <property type="match status" value="1"/>
</dbReference>
<dbReference type="PANTHER" id="PTHR24421">
    <property type="entry name" value="NITRATE/NITRITE SENSOR PROTEIN NARX-RELATED"/>
    <property type="match status" value="1"/>
</dbReference>
<feature type="transmembrane region" description="Helical" evidence="4">
    <location>
        <begin position="111"/>
        <end position="130"/>
    </location>
</feature>
<comment type="caution">
    <text evidence="6">The sequence shown here is derived from an EMBL/GenBank/DDBJ whole genome shotgun (WGS) entry which is preliminary data.</text>
</comment>
<keyword evidence="2" id="KW-0418">Kinase</keyword>
<keyword evidence="4" id="KW-0812">Transmembrane</keyword>
<dbReference type="EMBL" id="RZOA01000012">
    <property type="protein sequence ID" value="KAA8823083.1"/>
    <property type="molecule type" value="Genomic_DNA"/>
</dbReference>
<protein>
    <recommendedName>
        <fullName evidence="9">Histidine kinase</fullName>
    </recommendedName>
</protein>
<dbReference type="PANTHER" id="PTHR24421:SF58">
    <property type="entry name" value="SIGNAL TRANSDUCTION HISTIDINE-PROTEIN KINASE_PHOSPHATASE UHPB"/>
    <property type="match status" value="1"/>
</dbReference>
<feature type="transmembrane region" description="Helical" evidence="4">
    <location>
        <begin position="73"/>
        <end position="99"/>
    </location>
</feature>